<dbReference type="OrthoDB" id="104044at2759"/>
<evidence type="ECO:0000259" key="1">
    <source>
        <dbReference type="Pfam" id="PF10551"/>
    </source>
</evidence>
<dbReference type="EMBL" id="OOIL02006581">
    <property type="protein sequence ID" value="VFQ98299.1"/>
    <property type="molecule type" value="Genomic_DNA"/>
</dbReference>
<evidence type="ECO:0000313" key="3">
    <source>
        <dbReference type="Proteomes" id="UP000595140"/>
    </source>
</evidence>
<feature type="domain" description="MULE transposase" evidence="1">
    <location>
        <begin position="238"/>
        <end position="283"/>
    </location>
</feature>
<protein>
    <recommendedName>
        <fullName evidence="1">MULE transposase domain-containing protein</fullName>
    </recommendedName>
</protein>
<reference evidence="2 3" key="1">
    <citation type="submission" date="2018-04" db="EMBL/GenBank/DDBJ databases">
        <authorList>
            <person name="Vogel A."/>
        </authorList>
    </citation>
    <scope>NUCLEOTIDE SEQUENCE [LARGE SCALE GENOMIC DNA]</scope>
</reference>
<evidence type="ECO:0000313" key="2">
    <source>
        <dbReference type="EMBL" id="VFQ98299.1"/>
    </source>
</evidence>
<name>A0A484NBL1_9ASTE</name>
<dbReference type="PANTHER" id="PTHR31973:SF113">
    <property type="entry name" value="PROTEIN FAR1-RELATED SEQUENCE 5-LIKE"/>
    <property type="match status" value="1"/>
</dbReference>
<organism evidence="2 3">
    <name type="scientific">Cuscuta campestris</name>
    <dbReference type="NCBI Taxonomy" id="132261"/>
    <lineage>
        <taxon>Eukaryota</taxon>
        <taxon>Viridiplantae</taxon>
        <taxon>Streptophyta</taxon>
        <taxon>Embryophyta</taxon>
        <taxon>Tracheophyta</taxon>
        <taxon>Spermatophyta</taxon>
        <taxon>Magnoliopsida</taxon>
        <taxon>eudicotyledons</taxon>
        <taxon>Gunneridae</taxon>
        <taxon>Pentapetalae</taxon>
        <taxon>asterids</taxon>
        <taxon>lamiids</taxon>
        <taxon>Solanales</taxon>
        <taxon>Convolvulaceae</taxon>
        <taxon>Cuscuteae</taxon>
        <taxon>Cuscuta</taxon>
        <taxon>Cuscuta subgen. Grammica</taxon>
        <taxon>Cuscuta sect. Cleistogrammica</taxon>
    </lineage>
</organism>
<dbReference type="PANTHER" id="PTHR31973">
    <property type="entry name" value="POLYPROTEIN, PUTATIVE-RELATED"/>
    <property type="match status" value="1"/>
</dbReference>
<dbReference type="Proteomes" id="UP000595140">
    <property type="component" value="Unassembled WGS sequence"/>
</dbReference>
<dbReference type="Pfam" id="PF10551">
    <property type="entry name" value="MULE"/>
    <property type="match status" value="1"/>
</dbReference>
<accession>A0A484NBL1</accession>
<proteinExistence type="predicted"/>
<sequence>MTNRCTCMTPSSFNSLSDQSNDVASVERSVSSSHQSTNYLMDSPLINCPSSYQRDNGVYTMDIVIREPNLDNDDNSTVDLSANDICTNLDFQVVTRFDPTKIELDAIYENKGDLIYHLKMLAISNLFQFHTKRSTKKLLHVVCVENRYDHEHHCPIDARQGRTRQATYDIIADLVKYKYSDATNKPYPPKAIITDMCRDHGISMSYKKAWSAKKKAMQLAFGSDAESYAMLPAMCYMLNRANPALSIRPVQYILSDRHGGIIKAAKAHFPRVPHGHCVHHILGNIKSQFNGSEKALRWKFFAAARAPTKSYCDRYLTLLDDEDPRIRPYLYSIGMEKWARSCFNVSRYSIMTSNNAESMNSVNATPREYPIAQLVDFIVGRMQKWFHDRRELAHSTSTILTKQCESDLLALHVASAVMTVRPSCSYEYLVVDKKGRSYVVNFRAYHVMTTYPHSTQVWSGNLRIMESYTQFLLETHG</sequence>
<dbReference type="InterPro" id="IPR018289">
    <property type="entry name" value="MULE_transposase_dom"/>
</dbReference>
<dbReference type="AlphaFoldDB" id="A0A484NBL1"/>
<keyword evidence="3" id="KW-1185">Reference proteome</keyword>
<gene>
    <name evidence="2" type="ORF">CCAM_LOCUS40075</name>
</gene>